<accession>Q482A0</accession>
<evidence type="ECO:0000313" key="2">
    <source>
        <dbReference type="EMBL" id="AAZ25514.1"/>
    </source>
</evidence>
<organism evidence="2 3">
    <name type="scientific">Colwellia psychrerythraea (strain 34H / ATCC BAA-681)</name>
    <name type="common">Vibrio psychroerythus</name>
    <dbReference type="NCBI Taxonomy" id="167879"/>
    <lineage>
        <taxon>Bacteria</taxon>
        <taxon>Pseudomonadati</taxon>
        <taxon>Pseudomonadota</taxon>
        <taxon>Gammaproteobacteria</taxon>
        <taxon>Alteromonadales</taxon>
        <taxon>Colwelliaceae</taxon>
        <taxon>Colwellia</taxon>
    </lineage>
</organism>
<protein>
    <submittedName>
        <fullName evidence="2">Uncharacterized protein</fullName>
    </submittedName>
</protein>
<dbReference type="Proteomes" id="UP000000547">
    <property type="component" value="Chromosome"/>
</dbReference>
<proteinExistence type="predicted"/>
<evidence type="ECO:0000256" key="1">
    <source>
        <dbReference type="SAM" id="MobiDB-lite"/>
    </source>
</evidence>
<dbReference type="EMBL" id="CP000083">
    <property type="protein sequence ID" value="AAZ25514.1"/>
    <property type="molecule type" value="Genomic_DNA"/>
</dbReference>
<reference evidence="2" key="1">
    <citation type="journal article" date="2005" name="Proc. Natl. Acad. Sci. U.S.A.">
        <title>The psychrophilic lifestyle as revealed by the genome sequence of Colwellia psychrerythraea 34H through genomic and proteomic analyses.</title>
        <authorList>
            <person name="Methe B.A."/>
            <person name="Nelson K.E."/>
            <person name="Deming J.W."/>
            <person name="Momen B."/>
            <person name="Melamud E."/>
            <person name="Zhang X."/>
            <person name="Moult J."/>
            <person name="Madupu R."/>
            <person name="Nelson W.C."/>
            <person name="Dodson R.J."/>
            <person name="Brinkac L.M."/>
            <person name="Daugherty S.C."/>
            <person name="Durkin A.S."/>
            <person name="DeBoy R.T."/>
            <person name="Kolonay J.F."/>
            <person name="Sullivan S.A."/>
            <person name="Zhou L."/>
            <person name="Davidsen T.M."/>
            <person name="Wu M."/>
            <person name="Huston A.L."/>
            <person name="Lewis M."/>
            <person name="Weaver B."/>
            <person name="Weidman J.F."/>
            <person name="Khouri H."/>
            <person name="Utterback T.R."/>
            <person name="Feldblyum T.V."/>
            <person name="Fraser C.M."/>
        </authorList>
    </citation>
    <scope>NUCLEOTIDE SEQUENCE [LARGE SCALE GENOMIC DNA]</scope>
    <source>
        <strain evidence="2">34H</strain>
    </source>
</reference>
<sequence length="71" mass="7833">MQSIKFLSVLLLVVYASGCGNTPIKDSQSTNEKEAVPVEDKTSDEKGFNPCLINPKLSQCVKNEDEDENKD</sequence>
<dbReference type="AlphaFoldDB" id="Q482A0"/>
<dbReference type="HOGENOM" id="CLU_2733067_0_0_6"/>
<feature type="region of interest" description="Disordered" evidence="1">
    <location>
        <begin position="21"/>
        <end position="50"/>
    </location>
</feature>
<dbReference type="STRING" id="167879.CPS_2401"/>
<dbReference type="KEGG" id="cps:CPS_2401"/>
<gene>
    <name evidence="2" type="ordered locus">CPS_2401</name>
</gene>
<evidence type="ECO:0000313" key="3">
    <source>
        <dbReference type="Proteomes" id="UP000000547"/>
    </source>
</evidence>
<feature type="compositionally biased region" description="Basic and acidic residues" evidence="1">
    <location>
        <begin position="31"/>
        <end position="47"/>
    </location>
</feature>
<name>Q482A0_COLP3</name>
<dbReference type="RefSeq" id="WP_011043212.1">
    <property type="nucleotide sequence ID" value="NC_003910.7"/>
</dbReference>